<dbReference type="EMBL" id="CP009498">
    <property type="protein sequence ID" value="AKL97686.1"/>
    <property type="molecule type" value="Genomic_DNA"/>
</dbReference>
<dbReference type="InterPro" id="IPR005269">
    <property type="entry name" value="LOG"/>
</dbReference>
<dbReference type="NCBIfam" id="TIGR00730">
    <property type="entry name" value="Rossman fold protein, TIGR00730 family"/>
    <property type="match status" value="1"/>
</dbReference>
<dbReference type="RefSeq" id="WP_052569951.1">
    <property type="nucleotide sequence ID" value="NZ_CP009498.1"/>
</dbReference>
<comment type="similarity">
    <text evidence="2 3">Belongs to the LOG family.</text>
</comment>
<dbReference type="SUPFAM" id="SSF102405">
    <property type="entry name" value="MCP/YpsA-like"/>
    <property type="match status" value="1"/>
</dbReference>
<dbReference type="STRING" id="1408281.Epro_0307"/>
<dbReference type="AlphaFoldDB" id="A0A0G3WGA7"/>
<dbReference type="KEGG" id="epo:Epro_0307"/>
<accession>A0A0G3WGA7</accession>
<evidence type="ECO:0000313" key="4">
    <source>
        <dbReference type="EMBL" id="AKL97686.1"/>
    </source>
</evidence>
<keyword evidence="5" id="KW-1185">Reference proteome</keyword>
<proteinExistence type="inferred from homology"/>
<dbReference type="InterPro" id="IPR031100">
    <property type="entry name" value="LOG_fam"/>
</dbReference>
<dbReference type="PANTHER" id="PTHR31223:SF70">
    <property type="entry name" value="LOG FAMILY PROTEIN YJL055W"/>
    <property type="match status" value="1"/>
</dbReference>
<evidence type="ECO:0000313" key="5">
    <source>
        <dbReference type="Proteomes" id="UP000035337"/>
    </source>
</evidence>
<keyword evidence="3" id="KW-0203">Cytokinin biosynthesis</keyword>
<dbReference type="GO" id="GO:0005829">
    <property type="term" value="C:cytosol"/>
    <property type="evidence" value="ECO:0007669"/>
    <property type="project" value="TreeGrafter"/>
</dbReference>
<dbReference type="OrthoDB" id="9801098at2"/>
<name>A0A0G3WGA7_9BACT</name>
<gene>
    <name evidence="4" type="ORF">Epro_0307</name>
</gene>
<keyword evidence="3" id="KW-0378">Hydrolase</keyword>
<organism evidence="4 5">
    <name type="scientific">Endomicrobium proavitum</name>
    <dbReference type="NCBI Taxonomy" id="1408281"/>
    <lineage>
        <taxon>Bacteria</taxon>
        <taxon>Pseudomonadati</taxon>
        <taxon>Elusimicrobiota</taxon>
        <taxon>Endomicrobiia</taxon>
        <taxon>Endomicrobiales</taxon>
        <taxon>Endomicrobiaceae</taxon>
        <taxon>Endomicrobium</taxon>
    </lineage>
</organism>
<dbReference type="Pfam" id="PF03641">
    <property type="entry name" value="Lysine_decarbox"/>
    <property type="match status" value="1"/>
</dbReference>
<dbReference type="Gene3D" id="3.40.50.450">
    <property type="match status" value="1"/>
</dbReference>
<dbReference type="GO" id="GO:0008714">
    <property type="term" value="F:AMP nucleosidase activity"/>
    <property type="evidence" value="ECO:0007669"/>
    <property type="project" value="UniProtKB-EC"/>
</dbReference>
<sequence length="184" mass="19985">MSETAAVFCGSSEGKNPAFKAAAENLARIMAKENIELVYGGGNVGLMGVLASGVLKNGGRVTGVIPDFLKNLELAHTGLSELIISQSMHERKQKMYELADYFIVLPGGIGTIDEFAEVFTWSQLDLHKKPCALVNIAGYFDDLLKFFNNSVEETFLKKEHLNSVIIADSVETALEKCRAKAGIL</sequence>
<dbReference type="EC" id="3.2.2.n1" evidence="3"/>
<dbReference type="GO" id="GO:0009691">
    <property type="term" value="P:cytokinin biosynthetic process"/>
    <property type="evidence" value="ECO:0007669"/>
    <property type="project" value="UniProtKB-UniRule"/>
</dbReference>
<dbReference type="Proteomes" id="UP000035337">
    <property type="component" value="Chromosome"/>
</dbReference>
<reference evidence="4 5" key="1">
    <citation type="submission" date="2014-09" db="EMBL/GenBank/DDBJ databases">
        <title>Complete genome sequence of Endomicrobium proavitum.</title>
        <authorList>
            <person name="Zheng H."/>
        </authorList>
    </citation>
    <scope>NUCLEOTIDE SEQUENCE [LARGE SCALE GENOMIC DNA]</scope>
    <source>
        <strain evidence="4 5">Rsa215</strain>
    </source>
</reference>
<evidence type="ECO:0000256" key="3">
    <source>
        <dbReference type="RuleBase" id="RU363015"/>
    </source>
</evidence>
<evidence type="ECO:0000256" key="2">
    <source>
        <dbReference type="ARBA" id="ARBA00006763"/>
    </source>
</evidence>
<dbReference type="PANTHER" id="PTHR31223">
    <property type="entry name" value="LOG FAMILY PROTEIN YJL055W"/>
    <property type="match status" value="1"/>
</dbReference>
<comment type="catalytic activity">
    <reaction evidence="1">
        <text>AMP + H2O = D-ribose 5-phosphate + adenine</text>
        <dbReference type="Rhea" id="RHEA:20129"/>
        <dbReference type="ChEBI" id="CHEBI:15377"/>
        <dbReference type="ChEBI" id="CHEBI:16708"/>
        <dbReference type="ChEBI" id="CHEBI:78346"/>
        <dbReference type="ChEBI" id="CHEBI:456215"/>
        <dbReference type="EC" id="3.2.2.4"/>
    </reaction>
</comment>
<protein>
    <recommendedName>
        <fullName evidence="3">Cytokinin riboside 5'-monophosphate phosphoribohydrolase</fullName>
        <ecNumber evidence="3">3.2.2.n1</ecNumber>
    </recommendedName>
</protein>
<evidence type="ECO:0000256" key="1">
    <source>
        <dbReference type="ARBA" id="ARBA00000274"/>
    </source>
</evidence>